<dbReference type="PANTHER" id="PTHR48069">
    <property type="entry name" value="DIHYDROFOLATE REDUCTASE"/>
    <property type="match status" value="1"/>
</dbReference>
<evidence type="ECO:0000256" key="4">
    <source>
        <dbReference type="ARBA" id="ARBA00022563"/>
    </source>
</evidence>
<dbReference type="InterPro" id="IPR017925">
    <property type="entry name" value="DHFR_CS"/>
</dbReference>
<evidence type="ECO:0000256" key="2">
    <source>
        <dbReference type="ARBA" id="ARBA00009539"/>
    </source>
</evidence>
<dbReference type="Proteomes" id="UP001165395">
    <property type="component" value="Unassembled WGS sequence"/>
</dbReference>
<dbReference type="Gene3D" id="3.40.430.10">
    <property type="entry name" value="Dihydrofolate Reductase, subunit A"/>
    <property type="match status" value="1"/>
</dbReference>
<evidence type="ECO:0000313" key="11">
    <source>
        <dbReference type="EMBL" id="MCB6181948.1"/>
    </source>
</evidence>
<evidence type="ECO:0000256" key="3">
    <source>
        <dbReference type="ARBA" id="ARBA00012856"/>
    </source>
</evidence>
<evidence type="ECO:0000256" key="1">
    <source>
        <dbReference type="ARBA" id="ARBA00004903"/>
    </source>
</evidence>
<evidence type="ECO:0000256" key="8">
    <source>
        <dbReference type="PIRNR" id="PIRNR000194"/>
    </source>
</evidence>
<dbReference type="SUPFAM" id="SSF53597">
    <property type="entry name" value="Dihydrofolate reductase-like"/>
    <property type="match status" value="1"/>
</dbReference>
<dbReference type="CDD" id="cd00209">
    <property type="entry name" value="DHFR"/>
    <property type="match status" value="1"/>
</dbReference>
<organism evidence="11 12">
    <name type="scientific">Leeia speluncae</name>
    <dbReference type="NCBI Taxonomy" id="2884804"/>
    <lineage>
        <taxon>Bacteria</taxon>
        <taxon>Pseudomonadati</taxon>
        <taxon>Pseudomonadota</taxon>
        <taxon>Betaproteobacteria</taxon>
        <taxon>Neisseriales</taxon>
        <taxon>Leeiaceae</taxon>
        <taxon>Leeia</taxon>
    </lineage>
</organism>
<reference evidence="11" key="1">
    <citation type="submission" date="2021-10" db="EMBL/GenBank/DDBJ databases">
        <title>The complete genome sequence of Leeia sp. TBRC 13508.</title>
        <authorList>
            <person name="Charoenyingcharoen P."/>
            <person name="Yukphan P."/>
        </authorList>
    </citation>
    <scope>NUCLEOTIDE SEQUENCE</scope>
    <source>
        <strain evidence="11">TBRC 13508</strain>
    </source>
</reference>
<keyword evidence="4 8" id="KW-0554">One-carbon metabolism</keyword>
<dbReference type="PROSITE" id="PS00075">
    <property type="entry name" value="DHFR_1"/>
    <property type="match status" value="1"/>
</dbReference>
<evidence type="ECO:0000256" key="9">
    <source>
        <dbReference type="RuleBase" id="RU004474"/>
    </source>
</evidence>
<dbReference type="EC" id="1.5.1.3" evidence="3 8"/>
<dbReference type="InterPro" id="IPR012259">
    <property type="entry name" value="DHFR"/>
</dbReference>
<dbReference type="PANTHER" id="PTHR48069:SF3">
    <property type="entry name" value="DIHYDROFOLATE REDUCTASE"/>
    <property type="match status" value="1"/>
</dbReference>
<sequence length="164" mass="18363">MNTAKKPRLTLIAAMASNRVIGIQNRLPWKLSEDLKYFKKMTSGHTVIMGRKTFDSLGKPLPGRTNLVITRNMAWQHEGVTVCHGLEKALSACRGLDQVFVIGGAELYQQALPIADELLITEVQLSPEGDAFFPDFSQSGFNEVQRESHVSDDGIHFDFVCYHR</sequence>
<evidence type="ECO:0000256" key="6">
    <source>
        <dbReference type="ARBA" id="ARBA00023002"/>
    </source>
</evidence>
<evidence type="ECO:0000313" key="12">
    <source>
        <dbReference type="Proteomes" id="UP001165395"/>
    </source>
</evidence>
<dbReference type="PRINTS" id="PR00070">
    <property type="entry name" value="DHFR"/>
</dbReference>
<protein>
    <recommendedName>
        <fullName evidence="3 8">Dihydrofolate reductase</fullName>
        <ecNumber evidence="3 8">1.5.1.3</ecNumber>
    </recommendedName>
</protein>
<keyword evidence="5 8" id="KW-0521">NADP</keyword>
<comment type="catalytic activity">
    <reaction evidence="8">
        <text>(6S)-5,6,7,8-tetrahydrofolate + NADP(+) = 7,8-dihydrofolate + NADPH + H(+)</text>
        <dbReference type="Rhea" id="RHEA:15009"/>
        <dbReference type="ChEBI" id="CHEBI:15378"/>
        <dbReference type="ChEBI" id="CHEBI:57451"/>
        <dbReference type="ChEBI" id="CHEBI:57453"/>
        <dbReference type="ChEBI" id="CHEBI:57783"/>
        <dbReference type="ChEBI" id="CHEBI:58349"/>
        <dbReference type="EC" id="1.5.1.3"/>
    </reaction>
</comment>
<dbReference type="PIRSF" id="PIRSF000194">
    <property type="entry name" value="DHFR"/>
    <property type="match status" value="1"/>
</dbReference>
<keyword evidence="12" id="KW-1185">Reference proteome</keyword>
<dbReference type="PROSITE" id="PS51330">
    <property type="entry name" value="DHFR_2"/>
    <property type="match status" value="1"/>
</dbReference>
<evidence type="ECO:0000259" key="10">
    <source>
        <dbReference type="PROSITE" id="PS51330"/>
    </source>
</evidence>
<dbReference type="Pfam" id="PF00186">
    <property type="entry name" value="DHFR_1"/>
    <property type="match status" value="1"/>
</dbReference>
<evidence type="ECO:0000256" key="5">
    <source>
        <dbReference type="ARBA" id="ARBA00022857"/>
    </source>
</evidence>
<dbReference type="InterPro" id="IPR024072">
    <property type="entry name" value="DHFR-like_dom_sf"/>
</dbReference>
<comment type="caution">
    <text evidence="11">The sequence shown here is derived from an EMBL/GenBank/DDBJ whole genome shotgun (WGS) entry which is preliminary data.</text>
</comment>
<name>A0ABS8D1V6_9NEIS</name>
<dbReference type="EMBL" id="JAJBZT010000001">
    <property type="protein sequence ID" value="MCB6181948.1"/>
    <property type="molecule type" value="Genomic_DNA"/>
</dbReference>
<proteinExistence type="inferred from homology"/>
<comment type="pathway">
    <text evidence="1 8">Cofactor biosynthesis; tetrahydrofolate biosynthesis; 5,6,7,8-tetrahydrofolate from 7,8-dihydrofolate: step 1/1.</text>
</comment>
<comment type="similarity">
    <text evidence="2 8 9">Belongs to the dihydrofolate reductase family.</text>
</comment>
<keyword evidence="6 8" id="KW-0560">Oxidoreductase</keyword>
<comment type="function">
    <text evidence="7 8">Key enzyme in folate metabolism. Catalyzes an essential reaction for de novo glycine and purine synthesis, and for DNA precursor synthesis.</text>
</comment>
<accession>A0ABS8D1V6</accession>
<gene>
    <name evidence="11" type="ORF">LIN78_00060</name>
</gene>
<dbReference type="InterPro" id="IPR001796">
    <property type="entry name" value="DHFR_dom"/>
</dbReference>
<evidence type="ECO:0000256" key="7">
    <source>
        <dbReference type="ARBA" id="ARBA00025067"/>
    </source>
</evidence>
<feature type="domain" description="DHFR" evidence="10">
    <location>
        <begin position="8"/>
        <end position="164"/>
    </location>
</feature>
<dbReference type="RefSeq" id="WP_227177295.1">
    <property type="nucleotide sequence ID" value="NZ_JAJBZT010000001.1"/>
</dbReference>